<proteinExistence type="inferred from homology"/>
<dbReference type="GO" id="GO:0004553">
    <property type="term" value="F:hydrolase activity, hydrolyzing O-glycosyl compounds"/>
    <property type="evidence" value="ECO:0007669"/>
    <property type="project" value="InterPro"/>
</dbReference>
<dbReference type="SUPFAM" id="SSF49303">
    <property type="entry name" value="beta-Galactosidase/glucuronidase domain"/>
    <property type="match status" value="1"/>
</dbReference>
<evidence type="ECO:0000313" key="7">
    <source>
        <dbReference type="Proteomes" id="UP000291269"/>
    </source>
</evidence>
<sequence length="585" mass="67527">MKHTLSYIEGHPRPQFTRRAFISLDGEWDFCFDEKNCGKADRFYRDFPAKPRKIRVPYAYQSEASGIGEERKCDVVWYRKRTKVSVPAGKRALLHFEGADYLAEVWINGAFVGSHKGAYARFTFDISEYLSGEDAEIVVRSEDTESCAQPRGKQKWEARPFGCWYTETTGIWKSVWLEYVGKSYLERAKITADISDYSARFEYDIAGFRDDLRLKTRISFNGTTVAEDECAVCRPHVAQTFDLTSETDPFKKHFWFPHAPELYDVEYFLYENGKEIDRAASYFGLVGYKTEQNNVTVNDYPVYLKMVLDQGYFPRGWYTPDEEQIVNDVQAVRALGLNGVRKHQKIEDERFYYYCDVLGLYVWLEMPSAFEYSDGAAVEFTAQWLEILRQYENHPSIMALVPFNESWGIPQVFSDLRQQDFSRGVYRLSKALLPEKLVISNDGWEHTESDVVTLHNYAENGEQLKAVYDSLEDALQNNKTAGVPHKFAFAKGFSYAGQPVMLSEFAGISFEKDRAKGWGYGEPVKDEQSFLARLSSLVSAVRAEKGFCGYCITQLTDVQHEINGLFDFQRRCKVDQEKLKRIFSE</sequence>
<dbReference type="Gene3D" id="2.60.40.10">
    <property type="entry name" value="Immunoglobulins"/>
    <property type="match status" value="1"/>
</dbReference>
<comment type="similarity">
    <text evidence="1">Belongs to the glycosyl hydrolase 2 family.</text>
</comment>
<dbReference type="RefSeq" id="WP_129225534.1">
    <property type="nucleotide sequence ID" value="NZ_SDOZ01000002.1"/>
</dbReference>
<dbReference type="InterPro" id="IPR036156">
    <property type="entry name" value="Beta-gal/glucu_dom_sf"/>
</dbReference>
<dbReference type="InterPro" id="IPR013783">
    <property type="entry name" value="Ig-like_fold"/>
</dbReference>
<evidence type="ECO:0000259" key="4">
    <source>
        <dbReference type="Pfam" id="PF00703"/>
    </source>
</evidence>
<dbReference type="PANTHER" id="PTHR42732:SF3">
    <property type="entry name" value="HYDROLASE"/>
    <property type="match status" value="1"/>
</dbReference>
<dbReference type="OrthoDB" id="9762066at2"/>
<dbReference type="GO" id="GO:0005975">
    <property type="term" value="P:carbohydrate metabolic process"/>
    <property type="evidence" value="ECO:0007669"/>
    <property type="project" value="InterPro"/>
</dbReference>
<dbReference type="AlphaFoldDB" id="A0A4V1QVC1"/>
<organism evidence="6 7">
    <name type="scientific">Candidatus Borkfalkia ceftriaxoniphila</name>
    <dbReference type="NCBI Taxonomy" id="2508949"/>
    <lineage>
        <taxon>Bacteria</taxon>
        <taxon>Bacillati</taxon>
        <taxon>Bacillota</taxon>
        <taxon>Clostridia</taxon>
        <taxon>Christensenellales</taxon>
        <taxon>Christensenellaceae</taxon>
        <taxon>Candidatus Borkfalkia</taxon>
    </lineage>
</organism>
<keyword evidence="3" id="KW-0326">Glycosidase</keyword>
<dbReference type="InterPro" id="IPR008979">
    <property type="entry name" value="Galactose-bd-like_sf"/>
</dbReference>
<dbReference type="Pfam" id="PF22666">
    <property type="entry name" value="Glyco_hydro_2_N2"/>
    <property type="match status" value="1"/>
</dbReference>
<keyword evidence="7" id="KW-1185">Reference proteome</keyword>
<dbReference type="InterPro" id="IPR006102">
    <property type="entry name" value="Ig-like_GH2"/>
</dbReference>
<dbReference type="Proteomes" id="UP000291269">
    <property type="component" value="Unassembled WGS sequence"/>
</dbReference>
<protein>
    <submittedName>
        <fullName evidence="6">Glycoside hydrolase family 2</fullName>
    </submittedName>
</protein>
<dbReference type="PANTHER" id="PTHR42732">
    <property type="entry name" value="BETA-GALACTOSIDASE"/>
    <property type="match status" value="1"/>
</dbReference>
<reference evidence="6 7" key="1">
    <citation type="journal article" date="2019" name="Gut">
        <title>Antibiotics-induced monodominance of a novel gut bacterial order.</title>
        <authorList>
            <person name="Hildebrand F."/>
            <person name="Moitinho-Silva L."/>
            <person name="Blasche S."/>
            <person name="Jahn M.T."/>
            <person name="Gossmann T.I."/>
            <person name="Heuerta-Cepas J."/>
            <person name="Hercog R."/>
            <person name="Luetge M."/>
            <person name="Bahram M."/>
            <person name="Pryszlak A."/>
            <person name="Alves R.J."/>
            <person name="Waszak S.M."/>
            <person name="Zhu A."/>
            <person name="Ye L."/>
            <person name="Costea P.I."/>
            <person name="Aalvink S."/>
            <person name="Belzer C."/>
            <person name="Forslund S.K."/>
            <person name="Sunagawa S."/>
            <person name="Hentschel U."/>
            <person name="Merten C."/>
            <person name="Patil K.R."/>
            <person name="Benes V."/>
            <person name="Bork P."/>
        </authorList>
    </citation>
    <scope>NUCLEOTIDE SEQUENCE [LARGE SCALE GENOMIC DNA]</scope>
    <source>
        <strain evidence="6 7">HDS1380</strain>
    </source>
</reference>
<evidence type="ECO:0000256" key="2">
    <source>
        <dbReference type="ARBA" id="ARBA00022801"/>
    </source>
</evidence>
<comment type="caution">
    <text evidence="6">The sequence shown here is derived from an EMBL/GenBank/DDBJ whole genome shotgun (WGS) entry which is preliminary data.</text>
</comment>
<evidence type="ECO:0000259" key="5">
    <source>
        <dbReference type="Pfam" id="PF22666"/>
    </source>
</evidence>
<feature type="domain" description="Glycoside hydrolase family 2 immunoglobulin-like beta-sandwich" evidence="4">
    <location>
        <begin position="184"/>
        <end position="285"/>
    </location>
</feature>
<evidence type="ECO:0000313" key="6">
    <source>
        <dbReference type="EMBL" id="RXZ62136.1"/>
    </source>
</evidence>
<keyword evidence="2 6" id="KW-0378">Hydrolase</keyword>
<dbReference type="Gene3D" id="2.60.120.260">
    <property type="entry name" value="Galactose-binding domain-like"/>
    <property type="match status" value="1"/>
</dbReference>
<dbReference type="Pfam" id="PF00703">
    <property type="entry name" value="Glyco_hydro_2"/>
    <property type="match status" value="1"/>
</dbReference>
<gene>
    <name evidence="6" type="ORF">ESZ91_07015</name>
</gene>
<dbReference type="EMBL" id="SDOZ01000002">
    <property type="protein sequence ID" value="RXZ62136.1"/>
    <property type="molecule type" value="Genomic_DNA"/>
</dbReference>
<evidence type="ECO:0000256" key="1">
    <source>
        <dbReference type="ARBA" id="ARBA00007401"/>
    </source>
</evidence>
<feature type="domain" description="Beta-mannosidase-like galactose-binding" evidence="5">
    <location>
        <begin position="77"/>
        <end position="150"/>
    </location>
</feature>
<dbReference type="SUPFAM" id="SSF51445">
    <property type="entry name" value="(Trans)glycosidases"/>
    <property type="match status" value="1"/>
</dbReference>
<dbReference type="SUPFAM" id="SSF49785">
    <property type="entry name" value="Galactose-binding domain-like"/>
    <property type="match status" value="1"/>
</dbReference>
<dbReference type="InterPro" id="IPR054593">
    <property type="entry name" value="Beta-mannosidase-like_N2"/>
</dbReference>
<dbReference type="Gene3D" id="3.20.20.80">
    <property type="entry name" value="Glycosidases"/>
    <property type="match status" value="1"/>
</dbReference>
<accession>A0A4V1QVC1</accession>
<dbReference type="InterPro" id="IPR017853">
    <property type="entry name" value="GH"/>
</dbReference>
<name>A0A4V1QVC1_9FIRM</name>
<dbReference type="InterPro" id="IPR051913">
    <property type="entry name" value="GH2_Domain-Containing"/>
</dbReference>
<evidence type="ECO:0000256" key="3">
    <source>
        <dbReference type="ARBA" id="ARBA00023295"/>
    </source>
</evidence>